<evidence type="ECO:0000256" key="3">
    <source>
        <dbReference type="ARBA" id="ARBA00022723"/>
    </source>
</evidence>
<dbReference type="RefSeq" id="WP_091844009.1">
    <property type="nucleotide sequence ID" value="NZ_FOCM01000001.1"/>
</dbReference>
<dbReference type="PIRSF" id="PIRSF000027">
    <property type="entry name" value="Cytc_c_prime"/>
    <property type="match status" value="1"/>
</dbReference>
<keyword evidence="3" id="KW-0479">Metal-binding</keyword>
<dbReference type="Pfam" id="PF01322">
    <property type="entry name" value="Cytochrom_C_2"/>
    <property type="match status" value="1"/>
</dbReference>
<keyword evidence="8" id="KW-1185">Reference proteome</keyword>
<keyword evidence="1" id="KW-0813">Transport</keyword>
<dbReference type="GO" id="GO:0009055">
    <property type="term" value="F:electron transfer activity"/>
    <property type="evidence" value="ECO:0007669"/>
    <property type="project" value="InterPro"/>
</dbReference>
<gene>
    <name evidence="7" type="ORF">SAMN04488011_101550</name>
</gene>
<proteinExistence type="predicted"/>
<keyword evidence="5" id="KW-0408">Iron</keyword>
<dbReference type="EMBL" id="FOCM01000001">
    <property type="protein sequence ID" value="SEM80802.1"/>
    <property type="molecule type" value="Genomic_DNA"/>
</dbReference>
<evidence type="ECO:0000313" key="7">
    <source>
        <dbReference type="EMBL" id="SEM80802.1"/>
    </source>
</evidence>
<feature type="chain" id="PRO_5011508569" evidence="6">
    <location>
        <begin position="19"/>
        <end position="196"/>
    </location>
</feature>
<dbReference type="GO" id="GO:0042597">
    <property type="term" value="C:periplasmic space"/>
    <property type="evidence" value="ECO:0007669"/>
    <property type="project" value="InterPro"/>
</dbReference>
<dbReference type="PROSITE" id="PS51009">
    <property type="entry name" value="CYTCII"/>
    <property type="match status" value="1"/>
</dbReference>
<dbReference type="SUPFAM" id="SSF47175">
    <property type="entry name" value="Cytochromes"/>
    <property type="match status" value="1"/>
</dbReference>
<keyword evidence="6" id="KW-0732">Signal</keyword>
<feature type="signal peptide" evidence="6">
    <location>
        <begin position="1"/>
        <end position="18"/>
    </location>
</feature>
<dbReference type="Gene3D" id="1.20.120.10">
    <property type="entry name" value="Cytochrome c/b562"/>
    <property type="match status" value="1"/>
</dbReference>
<name>A0A1H8BDB5_9RHOB</name>
<dbReference type="GO" id="GO:0022900">
    <property type="term" value="P:electron transport chain"/>
    <property type="evidence" value="ECO:0007669"/>
    <property type="project" value="InterPro"/>
</dbReference>
<keyword evidence="4" id="KW-0249">Electron transport</keyword>
<evidence type="ECO:0000256" key="6">
    <source>
        <dbReference type="SAM" id="SignalP"/>
    </source>
</evidence>
<organism evidence="7 8">
    <name type="scientific">Palleronia pelagia</name>
    <dbReference type="NCBI Taxonomy" id="387096"/>
    <lineage>
        <taxon>Bacteria</taxon>
        <taxon>Pseudomonadati</taxon>
        <taxon>Pseudomonadota</taxon>
        <taxon>Alphaproteobacteria</taxon>
        <taxon>Rhodobacterales</taxon>
        <taxon>Roseobacteraceae</taxon>
        <taxon>Palleronia</taxon>
    </lineage>
</organism>
<accession>A0A1H8BDB5</accession>
<dbReference type="Proteomes" id="UP000199372">
    <property type="component" value="Unassembled WGS sequence"/>
</dbReference>
<dbReference type="InterPro" id="IPR010980">
    <property type="entry name" value="Cyt_c/b562"/>
</dbReference>
<dbReference type="InterPro" id="IPR012127">
    <property type="entry name" value="Cyt_c_prime"/>
</dbReference>
<evidence type="ECO:0000256" key="5">
    <source>
        <dbReference type="ARBA" id="ARBA00023004"/>
    </source>
</evidence>
<sequence length="196" mass="20038">MKITTTLAAIAMTGTTVAALAHSGATGIVKERMDGMKAMGDAVKSVAPMMRGEMEYDADTMRAAARTFQQHAGEAMTELFPEGSGGMPSEAKDAVWEDWDAFADLADRLAVYAEGLEGAAGNGMGQGGQMGTGSMMGGGSMTGDASGMMGGSAMMGAGGSDMMTAEHIAEMPVDAAFTMTTEVCSACHSRFRAEDG</sequence>
<evidence type="ECO:0000256" key="4">
    <source>
        <dbReference type="ARBA" id="ARBA00022982"/>
    </source>
</evidence>
<dbReference type="OrthoDB" id="8115790at2"/>
<dbReference type="GO" id="GO:0020037">
    <property type="term" value="F:heme binding"/>
    <property type="evidence" value="ECO:0007669"/>
    <property type="project" value="InterPro"/>
</dbReference>
<evidence type="ECO:0000256" key="2">
    <source>
        <dbReference type="ARBA" id="ARBA00022617"/>
    </source>
</evidence>
<dbReference type="InterPro" id="IPR002321">
    <property type="entry name" value="Cyt_c_II"/>
</dbReference>
<protein>
    <submittedName>
        <fullName evidence="7">Cytochrome c556</fullName>
    </submittedName>
</protein>
<dbReference type="GO" id="GO:0005506">
    <property type="term" value="F:iron ion binding"/>
    <property type="evidence" value="ECO:0007669"/>
    <property type="project" value="InterPro"/>
</dbReference>
<evidence type="ECO:0000313" key="8">
    <source>
        <dbReference type="Proteomes" id="UP000199372"/>
    </source>
</evidence>
<keyword evidence="2" id="KW-0349">Heme</keyword>
<dbReference type="AlphaFoldDB" id="A0A1H8BDB5"/>
<evidence type="ECO:0000256" key="1">
    <source>
        <dbReference type="ARBA" id="ARBA00022448"/>
    </source>
</evidence>
<reference evidence="8" key="1">
    <citation type="submission" date="2016-10" db="EMBL/GenBank/DDBJ databases">
        <authorList>
            <person name="Varghese N."/>
            <person name="Submissions S."/>
        </authorList>
    </citation>
    <scope>NUCLEOTIDE SEQUENCE [LARGE SCALE GENOMIC DNA]</scope>
    <source>
        <strain evidence="8">DSM 26893</strain>
    </source>
</reference>